<dbReference type="CDD" id="cd06530">
    <property type="entry name" value="S26_SPase_I"/>
    <property type="match status" value="1"/>
</dbReference>
<keyword evidence="10" id="KW-1133">Transmembrane helix</keyword>
<keyword evidence="6 14" id="KW-0645">Protease</keyword>
<dbReference type="PANTHER" id="PTHR10806:SF6">
    <property type="entry name" value="SIGNAL PEPTIDASE COMPLEX CATALYTIC SUBUNIT SEC11"/>
    <property type="match status" value="1"/>
</dbReference>
<dbReference type="InterPro" id="IPR015927">
    <property type="entry name" value="Peptidase_S24_S26A/B/C"/>
</dbReference>
<keyword evidence="7" id="KW-0812">Transmembrane</keyword>
<protein>
    <recommendedName>
        <fullName evidence="5 14">Signal peptidase complex catalytic subunit SEC11</fullName>
        <ecNumber evidence="4 14">3.4.21.89</ecNumber>
    </recommendedName>
</protein>
<evidence type="ECO:0000256" key="4">
    <source>
        <dbReference type="ARBA" id="ARBA00013208"/>
    </source>
</evidence>
<dbReference type="SUPFAM" id="SSF51306">
    <property type="entry name" value="LexA/Signal peptidase"/>
    <property type="match status" value="1"/>
</dbReference>
<dbReference type="PRINTS" id="PR00728">
    <property type="entry name" value="SIGNALPTASE"/>
</dbReference>
<evidence type="ECO:0000256" key="6">
    <source>
        <dbReference type="ARBA" id="ARBA00022670"/>
    </source>
</evidence>
<evidence type="ECO:0000256" key="3">
    <source>
        <dbReference type="ARBA" id="ARBA00011035"/>
    </source>
</evidence>
<evidence type="ECO:0000256" key="13">
    <source>
        <dbReference type="ARBA" id="ARBA00047037"/>
    </source>
</evidence>
<keyword evidence="14" id="KW-0378">Hydrolase</keyword>
<evidence type="ECO:0000313" key="16">
    <source>
        <dbReference type="EMBL" id="TBU11531.1"/>
    </source>
</evidence>
<dbReference type="GO" id="GO:0006465">
    <property type="term" value="P:signal peptide processing"/>
    <property type="evidence" value="ECO:0007669"/>
    <property type="project" value="UniProtKB-UniRule"/>
</dbReference>
<evidence type="ECO:0000313" key="17">
    <source>
        <dbReference type="Proteomes" id="UP000292282"/>
    </source>
</evidence>
<dbReference type="AlphaFoldDB" id="A0A4Q9LUU5"/>
<dbReference type="Pfam" id="PF00717">
    <property type="entry name" value="Peptidase_S24"/>
    <property type="match status" value="1"/>
</dbReference>
<dbReference type="EMBL" id="PITK01001154">
    <property type="protein sequence ID" value="TBU11531.1"/>
    <property type="molecule type" value="Genomic_DNA"/>
</dbReference>
<keyword evidence="17" id="KW-1185">Reference proteome</keyword>
<feature type="domain" description="Peptidase S24/S26A/S26B/S26C" evidence="15">
    <location>
        <begin position="48"/>
        <end position="121"/>
    </location>
</feature>
<keyword evidence="9" id="KW-0735">Signal-anchor</keyword>
<dbReference type="STRING" id="1176355.A0A4Q9LUU5"/>
<gene>
    <name evidence="16" type="ORF">CWI38_1154p0010</name>
</gene>
<keyword evidence="8 14" id="KW-0256">Endoplasmic reticulum</keyword>
<organism evidence="16 17">
    <name type="scientific">Hamiltosporidium tvaerminnensis</name>
    <dbReference type="NCBI Taxonomy" id="1176355"/>
    <lineage>
        <taxon>Eukaryota</taxon>
        <taxon>Fungi</taxon>
        <taxon>Fungi incertae sedis</taxon>
        <taxon>Microsporidia</taxon>
        <taxon>Dubosqiidae</taxon>
        <taxon>Hamiltosporidium</taxon>
    </lineage>
</organism>
<evidence type="ECO:0000256" key="11">
    <source>
        <dbReference type="ARBA" id="ARBA00023136"/>
    </source>
</evidence>
<evidence type="ECO:0000256" key="14">
    <source>
        <dbReference type="RuleBase" id="RU362047"/>
    </source>
</evidence>
<proteinExistence type="inferred from homology"/>
<evidence type="ECO:0000256" key="5">
    <source>
        <dbReference type="ARBA" id="ARBA00019685"/>
    </source>
</evidence>
<dbReference type="InterPro" id="IPR036286">
    <property type="entry name" value="LexA/Signal_pep-like_sf"/>
</dbReference>
<dbReference type="OrthoDB" id="10257561at2759"/>
<evidence type="ECO:0000256" key="9">
    <source>
        <dbReference type="ARBA" id="ARBA00022968"/>
    </source>
</evidence>
<dbReference type="NCBIfam" id="TIGR02228">
    <property type="entry name" value="sigpep_I_arch"/>
    <property type="match status" value="1"/>
</dbReference>
<evidence type="ECO:0000259" key="15">
    <source>
        <dbReference type="Pfam" id="PF00717"/>
    </source>
</evidence>
<dbReference type="PANTHER" id="PTHR10806">
    <property type="entry name" value="SIGNAL PEPTIDASE COMPLEX CATALYTIC SUBUNIT SEC11"/>
    <property type="match status" value="1"/>
</dbReference>
<dbReference type="InterPro" id="IPR019533">
    <property type="entry name" value="Peptidase_S26"/>
</dbReference>
<evidence type="ECO:0000256" key="7">
    <source>
        <dbReference type="ARBA" id="ARBA00022692"/>
    </source>
</evidence>
<feature type="non-terminal residue" evidence="16">
    <location>
        <position position="345"/>
    </location>
</feature>
<comment type="subcellular location">
    <subcellularLocation>
        <location evidence="2">Endoplasmic reticulum membrane</location>
        <topology evidence="2">Single-pass type II membrane protein</topology>
    </subcellularLocation>
</comment>
<dbReference type="GO" id="GO:0009003">
    <property type="term" value="F:signal peptidase activity"/>
    <property type="evidence" value="ECO:0007669"/>
    <property type="project" value="UniProtKB-EC"/>
</dbReference>
<comment type="function">
    <text evidence="12">Catalytic component of the signal peptidase complex (SPC) which catalyzes the cleavage of N-terminal signal sequences from nascent proteins as they are translocated into the lumen of the endoplasmic reticulum. Specifically cleaves N-terminal signal peptides that contain a hydrophobic alpha-helix (h-region) shorter than 18-20 amino acids.</text>
</comment>
<evidence type="ECO:0000256" key="12">
    <source>
        <dbReference type="ARBA" id="ARBA00045533"/>
    </source>
</evidence>
<evidence type="ECO:0000256" key="8">
    <source>
        <dbReference type="ARBA" id="ARBA00022824"/>
    </source>
</evidence>
<dbReference type="VEuPathDB" id="MicrosporidiaDB:CWI38_1154p0010"/>
<dbReference type="GO" id="GO:0005787">
    <property type="term" value="C:signal peptidase complex"/>
    <property type="evidence" value="ECO:0007669"/>
    <property type="project" value="TreeGrafter"/>
</dbReference>
<accession>A0A4Q9LUU5</accession>
<keyword evidence="11" id="KW-0472">Membrane</keyword>
<sequence length="345" mass="39819">MLDMVLSSKDIQSLKRMTVRQILLQFTSACYSIMSTYMVWKLFSIILNNDSPIVVVLSESMSPGFERGDILFLKPFDYTTGDMCVFQFDKKEIPIVHRAIKKFNTSVLTKGDNNRYDDVSLYRPGQRYLNKEDIISCVVGYIPYFGMSSNLKWKGMLLAENKLGAKEHALLNIALNKEYDFNLKATWFDILQRDSPSSLLFVFCIDPLSRKPNKKYTKVTVEIDTNNEKSATIDTCYEDTVTLLEGFIFRLKPADFSKLDDAVRARLYLSRTKLGRGLHSVELRSEHMLLQLLDCLEKSKKNQLDEQQSSVENNYKTHLALIKGFLKVKYRLVEEITKKSLEEAQ</sequence>
<reference evidence="16 17" key="1">
    <citation type="submission" date="2017-12" db="EMBL/GenBank/DDBJ databases">
        <authorList>
            <person name="Pombert J.-F."/>
            <person name="Haag K.L."/>
            <person name="Ebert D."/>
        </authorList>
    </citation>
    <scope>NUCLEOTIDE SEQUENCE [LARGE SCALE GENOMIC DNA]</scope>
    <source>
        <strain evidence="16">IL-G-3</strain>
    </source>
</reference>
<dbReference type="InterPro" id="IPR001733">
    <property type="entry name" value="Peptidase_S26B"/>
</dbReference>
<comment type="catalytic activity">
    <reaction evidence="1 14">
        <text>Cleavage of hydrophobic, N-terminal signal or leader sequences from secreted and periplasmic proteins.</text>
        <dbReference type="EC" id="3.4.21.89"/>
    </reaction>
</comment>
<evidence type="ECO:0000256" key="2">
    <source>
        <dbReference type="ARBA" id="ARBA00004648"/>
    </source>
</evidence>
<comment type="caution">
    <text evidence="16">The sequence shown here is derived from an EMBL/GenBank/DDBJ whole genome shotgun (WGS) entry which is preliminary data.</text>
</comment>
<dbReference type="GO" id="GO:0004252">
    <property type="term" value="F:serine-type endopeptidase activity"/>
    <property type="evidence" value="ECO:0007669"/>
    <property type="project" value="InterPro"/>
</dbReference>
<evidence type="ECO:0000256" key="10">
    <source>
        <dbReference type="ARBA" id="ARBA00022989"/>
    </source>
</evidence>
<dbReference type="EC" id="3.4.21.89" evidence="4 14"/>
<comment type="similarity">
    <text evidence="3 14">Belongs to the peptidase S26B family.</text>
</comment>
<name>A0A4Q9LUU5_9MICR</name>
<comment type="subunit">
    <text evidence="13">Component of the signal peptidase complex (SPC) composed of a catalytic subunit SEC11 and three accessory subunits SPC1, SPC2 and SPC3. The complex induces a local thinning of the ER membrane which is used to measure the length of the signal peptide (SP) h-region of protein substrates. This ensures the selectivity of the complex towards h-regions shorter than 18-20 amino acids. SPC associates with the translocon complex.</text>
</comment>
<dbReference type="Proteomes" id="UP000292282">
    <property type="component" value="Unassembled WGS sequence"/>
</dbReference>
<evidence type="ECO:0000256" key="1">
    <source>
        <dbReference type="ARBA" id="ARBA00000677"/>
    </source>
</evidence>